<gene>
    <name evidence="19" type="ORF">CRM22_003812</name>
</gene>
<dbReference type="Gene3D" id="2.20.140.10">
    <property type="entry name" value="WGR domain"/>
    <property type="match status" value="1"/>
</dbReference>
<dbReference type="GO" id="GO:0016779">
    <property type="term" value="F:nucleotidyltransferase activity"/>
    <property type="evidence" value="ECO:0007669"/>
    <property type="project" value="UniProtKB-KW"/>
</dbReference>
<dbReference type="SUPFAM" id="SSF47587">
    <property type="entry name" value="Domain of poly(ADP-ribose) polymerase"/>
    <property type="match status" value="1"/>
</dbReference>
<dbReference type="Pfam" id="PF05406">
    <property type="entry name" value="WGR"/>
    <property type="match status" value="1"/>
</dbReference>
<evidence type="ECO:0000256" key="1">
    <source>
        <dbReference type="ARBA" id="ARBA00004123"/>
    </source>
</evidence>
<dbReference type="GO" id="GO:1990404">
    <property type="term" value="F:NAD+-protein mono-ADP-ribosyltransferase activity"/>
    <property type="evidence" value="ECO:0007669"/>
    <property type="project" value="TreeGrafter"/>
</dbReference>
<keyword evidence="10 15" id="KW-0520">NAD</keyword>
<keyword evidence="20" id="KW-1185">Reference proteome</keyword>
<evidence type="ECO:0000256" key="12">
    <source>
        <dbReference type="ARBA" id="ARBA00023242"/>
    </source>
</evidence>
<dbReference type="SMART" id="SM00773">
    <property type="entry name" value="WGR"/>
    <property type="match status" value="1"/>
</dbReference>
<keyword evidence="2 15" id="KW-0328">Glycosyltransferase</keyword>
<evidence type="ECO:0000256" key="11">
    <source>
        <dbReference type="ARBA" id="ARBA00023125"/>
    </source>
</evidence>
<keyword evidence="6" id="KW-0677">Repeat</keyword>
<keyword evidence="5" id="KW-0479">Metal-binding</keyword>
<feature type="domain" description="PARP catalytic" evidence="16">
    <location>
        <begin position="346"/>
        <end position="570"/>
    </location>
</feature>
<dbReference type="GO" id="GO:0006302">
    <property type="term" value="P:double-strand break repair"/>
    <property type="evidence" value="ECO:0007669"/>
    <property type="project" value="TreeGrafter"/>
</dbReference>
<protein>
    <recommendedName>
        <fullName evidence="15">Poly [ADP-ribose] polymerase</fullName>
        <shortName evidence="15">PARP</shortName>
        <ecNumber evidence="15">2.4.2.-</ecNumber>
    </recommendedName>
</protein>
<feature type="domain" description="WGR" evidence="18">
    <location>
        <begin position="67"/>
        <end position="164"/>
    </location>
</feature>
<dbReference type="PROSITE" id="PS51059">
    <property type="entry name" value="PARP_CATALYTIC"/>
    <property type="match status" value="1"/>
</dbReference>
<dbReference type="PROSITE" id="PS51060">
    <property type="entry name" value="PARP_ALPHA_HD"/>
    <property type="match status" value="1"/>
</dbReference>
<dbReference type="EMBL" id="SJOL01006110">
    <property type="protein sequence ID" value="TGZ69289.1"/>
    <property type="molecule type" value="Genomic_DNA"/>
</dbReference>
<dbReference type="InterPro" id="IPR004102">
    <property type="entry name" value="Poly(ADP-ribose)pol_reg_dom"/>
</dbReference>
<dbReference type="FunFam" id="2.20.140.10:FF:000001">
    <property type="entry name" value="Poly [ADP-ribose] polymerase"/>
    <property type="match status" value="1"/>
</dbReference>
<comment type="catalytic activity">
    <reaction evidence="14">
        <text>NAD(+) + (ADP-D-ribosyl)n-acceptor = nicotinamide + (ADP-D-ribosyl)n+1-acceptor + H(+).</text>
        <dbReference type="EC" id="2.4.2.30"/>
    </reaction>
</comment>
<dbReference type="Proteomes" id="UP000308267">
    <property type="component" value="Unassembled WGS sequence"/>
</dbReference>
<dbReference type="PROSITE" id="PS51977">
    <property type="entry name" value="WGR"/>
    <property type="match status" value="1"/>
</dbReference>
<reference evidence="19 20" key="1">
    <citation type="journal article" date="2019" name="BMC Genomics">
        <title>New insights from Opisthorchis felineus genome: update on genomics of the epidemiologically important liver flukes.</title>
        <authorList>
            <person name="Ershov N.I."/>
            <person name="Mordvinov V.A."/>
            <person name="Prokhortchouk E.B."/>
            <person name="Pakharukova M.Y."/>
            <person name="Gunbin K.V."/>
            <person name="Ustyantsev K."/>
            <person name="Genaev M.A."/>
            <person name="Blinov A.G."/>
            <person name="Mazur A."/>
            <person name="Boulygina E."/>
            <person name="Tsygankova S."/>
            <person name="Khrameeva E."/>
            <person name="Chekanov N."/>
            <person name="Fan G."/>
            <person name="Xiao A."/>
            <person name="Zhang H."/>
            <person name="Xu X."/>
            <person name="Yang H."/>
            <person name="Solovyev V."/>
            <person name="Lee S.M."/>
            <person name="Liu X."/>
            <person name="Afonnikov D.A."/>
            <person name="Skryabin K.G."/>
        </authorList>
    </citation>
    <scope>NUCLEOTIDE SEQUENCE [LARGE SCALE GENOMIC DNA]</scope>
    <source>
        <strain evidence="19">AK-0245</strain>
        <tissue evidence="19">Whole organism</tissue>
    </source>
</reference>
<dbReference type="FunFam" id="3.90.228.10:FF:000002">
    <property type="entry name" value="Poly [ADP-ribose] polymerase"/>
    <property type="match status" value="1"/>
</dbReference>
<dbReference type="InterPro" id="IPR050800">
    <property type="entry name" value="ARTD/PARP"/>
</dbReference>
<dbReference type="STRING" id="147828.A0A4S2M4F9"/>
<dbReference type="SUPFAM" id="SSF56399">
    <property type="entry name" value="ADP-ribosylation"/>
    <property type="match status" value="1"/>
</dbReference>
<evidence type="ECO:0000256" key="9">
    <source>
        <dbReference type="ARBA" id="ARBA00022833"/>
    </source>
</evidence>
<keyword evidence="9" id="KW-0862">Zinc</keyword>
<accession>A0A4S2M4F9</accession>
<evidence type="ECO:0000313" key="19">
    <source>
        <dbReference type="EMBL" id="TGZ69289.1"/>
    </source>
</evidence>
<sequence>MMLSSIFLIVSDFTEMKRPLVVTQQAVPAKVIKVEEPNSEKDSVKVRSIIVKGKAPVDSLCTEKVGVAHVYYEDDVIYDVMLNQTNVQHNNNKYYVIQLLEDDNAPNYSVWFRWGRVGKNGQNKLEKFGGNLQDAMDCFKQKFYDKTLNDWDCVDQFVKVNGKYDLVKLDYGTEAQEQNIEPLNVGEKSQPVVESLLPKSVQLLIQLICDLKSMEDTMIELKYDARRAPLGKLTKDQVKAGYTALKKIADCIASLNTSASSTASDTSVKKSKRSKTNASERKNLEHALLTACNEFYTRIPHDFGMRVPPLLRTMDEVKEKLELLEALDDIEFAVNMMKKDKKPTQNLIDSQYQRLECELKPIESDHPVYTILRDYLCVNRGATHNWYELELLDIFECTKKSEAKQFKNYGNQMLLWHGSRLTNWVGILGRGLKVAPPEAPVTGYMFGKGIYFADCSSKSANYAYPTQKKNVGLMALCEVSLGKVNELYQACYTAHQLPAGMHSVRGVGRVTPEESTWSKLDGGVTVPIGKLVPSPEANSDNLALQFNEYVVYDPNQVRLRYLVKIKFNFC</sequence>
<evidence type="ECO:0000256" key="6">
    <source>
        <dbReference type="ARBA" id="ARBA00022737"/>
    </source>
</evidence>
<keyword evidence="8" id="KW-0863">Zinc-finger</keyword>
<dbReference type="OrthoDB" id="429950at2759"/>
<dbReference type="CDD" id="cd08003">
    <property type="entry name" value="WGR_PARP2_like"/>
    <property type="match status" value="1"/>
</dbReference>
<dbReference type="GO" id="GO:0070212">
    <property type="term" value="P:protein poly-ADP-ribosylation"/>
    <property type="evidence" value="ECO:0007669"/>
    <property type="project" value="TreeGrafter"/>
</dbReference>
<keyword evidence="4" id="KW-0548">Nucleotidyltransferase</keyword>
<evidence type="ECO:0000256" key="4">
    <source>
        <dbReference type="ARBA" id="ARBA00022695"/>
    </source>
</evidence>
<dbReference type="InterPro" id="IPR008893">
    <property type="entry name" value="WGR_domain"/>
</dbReference>
<dbReference type="CDD" id="cd01437">
    <property type="entry name" value="parp_like"/>
    <property type="match status" value="1"/>
</dbReference>
<evidence type="ECO:0000256" key="8">
    <source>
        <dbReference type="ARBA" id="ARBA00022771"/>
    </source>
</evidence>
<dbReference type="Gene3D" id="3.90.228.10">
    <property type="match status" value="1"/>
</dbReference>
<dbReference type="InterPro" id="IPR036930">
    <property type="entry name" value="WGR_dom_sf"/>
</dbReference>
<dbReference type="EC" id="2.4.2.-" evidence="15"/>
<keyword evidence="3 15" id="KW-0808">Transferase</keyword>
<evidence type="ECO:0000313" key="20">
    <source>
        <dbReference type="Proteomes" id="UP000308267"/>
    </source>
</evidence>
<evidence type="ECO:0000256" key="2">
    <source>
        <dbReference type="ARBA" id="ARBA00022676"/>
    </source>
</evidence>
<comment type="subcellular location">
    <subcellularLocation>
        <location evidence="1">Nucleus</location>
    </subcellularLocation>
</comment>
<evidence type="ECO:0000259" key="18">
    <source>
        <dbReference type="PROSITE" id="PS51977"/>
    </source>
</evidence>
<dbReference type="InterPro" id="IPR012317">
    <property type="entry name" value="Poly(ADP-ribose)pol_cat_dom"/>
</dbReference>
<dbReference type="Pfam" id="PF00644">
    <property type="entry name" value="PARP"/>
    <property type="match status" value="1"/>
</dbReference>
<evidence type="ECO:0000256" key="13">
    <source>
        <dbReference type="ARBA" id="ARBA00024347"/>
    </source>
</evidence>
<dbReference type="Pfam" id="PF02877">
    <property type="entry name" value="PARP_reg"/>
    <property type="match status" value="1"/>
</dbReference>
<comment type="similarity">
    <text evidence="13">Belongs to the ARTD/PARP family.</text>
</comment>
<evidence type="ECO:0000256" key="15">
    <source>
        <dbReference type="RuleBase" id="RU362114"/>
    </source>
</evidence>
<evidence type="ECO:0000256" key="7">
    <source>
        <dbReference type="ARBA" id="ARBA00022765"/>
    </source>
</evidence>
<dbReference type="SUPFAM" id="SSF142921">
    <property type="entry name" value="WGR domain-like"/>
    <property type="match status" value="1"/>
</dbReference>
<dbReference type="InterPro" id="IPR036616">
    <property type="entry name" value="Poly(ADP-ribose)pol_reg_dom_sf"/>
</dbReference>
<organism evidence="19 20">
    <name type="scientific">Opisthorchis felineus</name>
    <dbReference type="NCBI Taxonomy" id="147828"/>
    <lineage>
        <taxon>Eukaryota</taxon>
        <taxon>Metazoa</taxon>
        <taxon>Spiralia</taxon>
        <taxon>Lophotrochozoa</taxon>
        <taxon>Platyhelminthes</taxon>
        <taxon>Trematoda</taxon>
        <taxon>Digenea</taxon>
        <taxon>Opisthorchiida</taxon>
        <taxon>Opisthorchiata</taxon>
        <taxon>Opisthorchiidae</taxon>
        <taxon>Opisthorchis</taxon>
    </lineage>
</organism>
<dbReference type="GO" id="GO:0008270">
    <property type="term" value="F:zinc ion binding"/>
    <property type="evidence" value="ECO:0007669"/>
    <property type="project" value="UniProtKB-KW"/>
</dbReference>
<keyword evidence="11" id="KW-0238">DNA-binding</keyword>
<dbReference type="Gene3D" id="1.20.142.10">
    <property type="entry name" value="Poly(ADP-ribose) polymerase, regulatory domain"/>
    <property type="match status" value="1"/>
</dbReference>
<dbReference type="FunFam" id="1.20.142.10:FF:000002">
    <property type="entry name" value="Poly [ADP-ribose] polymerase"/>
    <property type="match status" value="1"/>
</dbReference>
<dbReference type="GO" id="GO:0003677">
    <property type="term" value="F:DNA binding"/>
    <property type="evidence" value="ECO:0007669"/>
    <property type="project" value="UniProtKB-KW"/>
</dbReference>
<dbReference type="GO" id="GO:0005730">
    <property type="term" value="C:nucleolus"/>
    <property type="evidence" value="ECO:0007669"/>
    <property type="project" value="TreeGrafter"/>
</dbReference>
<keyword evidence="7" id="KW-0013">ADP-ribosylation</keyword>
<dbReference type="AlphaFoldDB" id="A0A4S2M4F9"/>
<dbReference type="PANTHER" id="PTHR10459">
    <property type="entry name" value="DNA LIGASE"/>
    <property type="match status" value="1"/>
</dbReference>
<proteinExistence type="inferred from homology"/>
<feature type="domain" description="PARP alpha-helical" evidence="17">
    <location>
        <begin position="194"/>
        <end position="338"/>
    </location>
</feature>
<comment type="caution">
    <text evidence="19">The sequence shown here is derived from an EMBL/GenBank/DDBJ whole genome shotgun (WGS) entry which is preliminary data.</text>
</comment>
<dbReference type="PANTHER" id="PTHR10459:SF60">
    <property type="entry name" value="POLY [ADP-RIBOSE] POLYMERASE 2"/>
    <property type="match status" value="1"/>
</dbReference>
<evidence type="ECO:0000256" key="14">
    <source>
        <dbReference type="ARBA" id="ARBA00033987"/>
    </source>
</evidence>
<evidence type="ECO:0000256" key="5">
    <source>
        <dbReference type="ARBA" id="ARBA00022723"/>
    </source>
</evidence>
<evidence type="ECO:0000256" key="10">
    <source>
        <dbReference type="ARBA" id="ARBA00023027"/>
    </source>
</evidence>
<evidence type="ECO:0000256" key="3">
    <source>
        <dbReference type="ARBA" id="ARBA00022679"/>
    </source>
</evidence>
<name>A0A4S2M4F9_OPIFE</name>
<evidence type="ECO:0000259" key="17">
    <source>
        <dbReference type="PROSITE" id="PS51060"/>
    </source>
</evidence>
<dbReference type="GO" id="GO:0003950">
    <property type="term" value="F:NAD+ poly-ADP-ribosyltransferase activity"/>
    <property type="evidence" value="ECO:0007669"/>
    <property type="project" value="UniProtKB-UniRule"/>
</dbReference>
<evidence type="ECO:0000259" key="16">
    <source>
        <dbReference type="PROSITE" id="PS51059"/>
    </source>
</evidence>
<keyword evidence="12" id="KW-0539">Nucleus</keyword>